<evidence type="ECO:0000313" key="2">
    <source>
        <dbReference type="EMBL" id="QSE99189.1"/>
    </source>
</evidence>
<feature type="compositionally biased region" description="Polar residues" evidence="1">
    <location>
        <begin position="91"/>
        <end position="106"/>
    </location>
</feature>
<dbReference type="KEGG" id="fuv:JR347_08900"/>
<keyword evidence="3" id="KW-1185">Reference proteome</keyword>
<feature type="compositionally biased region" description="Low complexity" evidence="1">
    <location>
        <begin position="71"/>
        <end position="82"/>
    </location>
</feature>
<name>A0A975A277_9BACT</name>
<accession>A0A975A277</accession>
<protein>
    <submittedName>
        <fullName evidence="2">Uncharacterized protein</fullName>
    </submittedName>
</protein>
<dbReference type="AlphaFoldDB" id="A0A975A277"/>
<feature type="region of interest" description="Disordered" evidence="1">
    <location>
        <begin position="28"/>
        <end position="113"/>
    </location>
</feature>
<dbReference type="RefSeq" id="WP_205723700.1">
    <property type="nucleotide sequence ID" value="NZ_CP070608.1"/>
</dbReference>
<evidence type="ECO:0000313" key="3">
    <source>
        <dbReference type="Proteomes" id="UP000662783"/>
    </source>
</evidence>
<feature type="compositionally biased region" description="Basic and acidic residues" evidence="1">
    <location>
        <begin position="48"/>
        <end position="60"/>
    </location>
</feature>
<gene>
    <name evidence="2" type="ORF">JR347_08900</name>
</gene>
<dbReference type="EMBL" id="CP070608">
    <property type="protein sequence ID" value="QSE99189.1"/>
    <property type="molecule type" value="Genomic_DNA"/>
</dbReference>
<dbReference type="Proteomes" id="UP000662783">
    <property type="component" value="Chromosome"/>
</dbReference>
<evidence type="ECO:0000256" key="1">
    <source>
        <dbReference type="SAM" id="MobiDB-lite"/>
    </source>
</evidence>
<organism evidence="2 3">
    <name type="scientific">Fulvivirga lutea</name>
    <dbReference type="NCBI Taxonomy" id="2810512"/>
    <lineage>
        <taxon>Bacteria</taxon>
        <taxon>Pseudomonadati</taxon>
        <taxon>Bacteroidota</taxon>
        <taxon>Cytophagia</taxon>
        <taxon>Cytophagales</taxon>
        <taxon>Fulvivirgaceae</taxon>
        <taxon>Fulvivirga</taxon>
    </lineage>
</organism>
<proteinExistence type="predicted"/>
<reference evidence="2" key="1">
    <citation type="submission" date="2021-02" db="EMBL/GenBank/DDBJ databases">
        <title>Fulvivirga sp. S481 isolated from sea water.</title>
        <authorList>
            <person name="Bae S.S."/>
            <person name="Baek K."/>
        </authorList>
    </citation>
    <scope>NUCLEOTIDE SEQUENCE</scope>
    <source>
        <strain evidence="2">S481</strain>
    </source>
</reference>
<sequence length="168" mass="19892">MPRDFNINRRRRDNPKKDFFEELESLESLSNKKEKFNSTSNESIEGLVSREKKESSEGLESRVYQEYQATSNPQESQENSEASESREKQVIQVTKENSEQLRNISENPKRKSKAKDYVTIGYQMSLKHRARLKLYRNERRMAGDTEYSYRDAIEEALDLLFDKPILRK</sequence>